<dbReference type="OrthoDB" id="5485098at2"/>
<dbReference type="Pfam" id="PF00498">
    <property type="entry name" value="FHA"/>
    <property type="match status" value="1"/>
</dbReference>
<keyword evidence="1" id="KW-0597">Phosphoprotein</keyword>
<feature type="compositionally biased region" description="Gly residues" evidence="2">
    <location>
        <begin position="317"/>
        <end position="326"/>
    </location>
</feature>
<evidence type="ECO:0000256" key="1">
    <source>
        <dbReference type="ARBA" id="ARBA00022553"/>
    </source>
</evidence>
<evidence type="ECO:0000259" key="3">
    <source>
        <dbReference type="PROSITE" id="PS50006"/>
    </source>
</evidence>
<name>A0A375I2P0_9ACTN</name>
<feature type="region of interest" description="Disordered" evidence="2">
    <location>
        <begin position="207"/>
        <end position="243"/>
    </location>
</feature>
<evidence type="ECO:0000313" key="5">
    <source>
        <dbReference type="Proteomes" id="UP000265962"/>
    </source>
</evidence>
<dbReference type="CDD" id="cd00060">
    <property type="entry name" value="FHA"/>
    <property type="match status" value="1"/>
</dbReference>
<feature type="region of interest" description="Disordered" evidence="2">
    <location>
        <begin position="457"/>
        <end position="476"/>
    </location>
</feature>
<dbReference type="SUPFAM" id="SSF49879">
    <property type="entry name" value="SMAD/FHA domain"/>
    <property type="match status" value="1"/>
</dbReference>
<dbReference type="PROSITE" id="PS50006">
    <property type="entry name" value="FHA_DOMAIN"/>
    <property type="match status" value="1"/>
</dbReference>
<proteinExistence type="predicted"/>
<dbReference type="EMBL" id="OMOH01000004">
    <property type="protein sequence ID" value="SPF68283.1"/>
    <property type="molecule type" value="Genomic_DNA"/>
</dbReference>
<feature type="region of interest" description="Disordered" evidence="2">
    <location>
        <begin position="256"/>
        <end position="288"/>
    </location>
</feature>
<dbReference type="RefSeq" id="WP_119715453.1">
    <property type="nucleotide sequence ID" value="NZ_OMOH01000004.1"/>
</dbReference>
<reference evidence="5" key="1">
    <citation type="submission" date="2018-02" db="EMBL/GenBank/DDBJ databases">
        <authorList>
            <person name="Hornung B."/>
        </authorList>
    </citation>
    <scope>NUCLEOTIDE SEQUENCE [LARGE SCALE GENOMIC DNA]</scope>
</reference>
<feature type="compositionally biased region" description="Gly residues" evidence="2">
    <location>
        <begin position="387"/>
        <end position="397"/>
    </location>
</feature>
<evidence type="ECO:0000313" key="4">
    <source>
        <dbReference type="EMBL" id="SPF68283.1"/>
    </source>
</evidence>
<feature type="domain" description="FHA" evidence="3">
    <location>
        <begin position="498"/>
        <end position="551"/>
    </location>
</feature>
<organism evidence="4 5">
    <name type="scientific">Propionibacterium ruminifibrarum</name>
    <dbReference type="NCBI Taxonomy" id="1962131"/>
    <lineage>
        <taxon>Bacteria</taxon>
        <taxon>Bacillati</taxon>
        <taxon>Actinomycetota</taxon>
        <taxon>Actinomycetes</taxon>
        <taxon>Propionibacteriales</taxon>
        <taxon>Propionibacteriaceae</taxon>
        <taxon>Propionibacterium</taxon>
    </lineage>
</organism>
<gene>
    <name evidence="4" type="ORF">PROPJV5_1226</name>
</gene>
<dbReference type="AlphaFoldDB" id="A0A375I2P0"/>
<evidence type="ECO:0000256" key="2">
    <source>
        <dbReference type="SAM" id="MobiDB-lite"/>
    </source>
</evidence>
<feature type="compositionally biased region" description="Low complexity" evidence="2">
    <location>
        <begin position="224"/>
        <end position="234"/>
    </location>
</feature>
<feature type="compositionally biased region" description="Low complexity" evidence="2">
    <location>
        <begin position="329"/>
        <end position="367"/>
    </location>
</feature>
<dbReference type="InterPro" id="IPR008984">
    <property type="entry name" value="SMAD_FHA_dom_sf"/>
</dbReference>
<protein>
    <submittedName>
        <fullName evidence="4">SMAD/FHA domain</fullName>
    </submittedName>
</protein>
<dbReference type="InterPro" id="IPR000253">
    <property type="entry name" value="FHA_dom"/>
</dbReference>
<accession>A0A375I2P0</accession>
<dbReference type="Gene3D" id="2.60.200.20">
    <property type="match status" value="1"/>
</dbReference>
<keyword evidence="5" id="KW-1185">Reference proteome</keyword>
<sequence>MADQVNDAANAQSRNFSHAGLGGWRVTYQPGSWLVLSGPSSLVMLDAQPGQASEFVNDLWEDVVGAASVAALVSKLAARGLDRIADLVVLFIENGVMRTLVRGGVRVLDADTGASLVEGTGVITWREAQIPTGRVRVDVGQTGGGLELPLVVGAAQCSGLLVDLDDLPPVAVEEQPVAVAQPDDGAQGDQWHPVAGDVQGAAELGVDHHRDWGGPVNQEEQAEEGQGPAAETTGPVGTVQPAGSSVSTMKFDVLADTSDDQDDRPASTSAASPTGPYEPQPAQGEQNEPADNAAMNWMAQQPRDDSFMYEKTEVLGNGPGPLGGPGQPSPSSYQQGPAADEAAAQQYAADEAAAQQYAADEAAAQQQPGNDSPPAWDGTPWTPADGYGPGPSAGYGPGAPQEQYVPAERTLGQEAVGAPQEQYVPAERTLGQEAVGAPGDQGSGGPQEQYAPAERTLGQEAVGSSSPSRGDWSPQAQPRAFAQVVTISGLSQPLNGPLLIGRSPQLPEGMTAETLRVPSPHHDISRSHVYLEPQDGQILVADMNSTNGTIIYMPNANPLRLEDGQSILVPVGTTLDLGDGEQVNLSVPLS</sequence>
<dbReference type="Proteomes" id="UP000265962">
    <property type="component" value="Unassembled WGS sequence"/>
</dbReference>
<feature type="region of interest" description="Disordered" evidence="2">
    <location>
        <begin position="312"/>
        <end position="402"/>
    </location>
</feature>